<dbReference type="AlphaFoldDB" id="X1VQK3"/>
<comment type="caution">
    <text evidence="1">The sequence shown here is derived from an EMBL/GenBank/DDBJ whole genome shotgun (WGS) entry which is preliminary data.</text>
</comment>
<evidence type="ECO:0000313" key="1">
    <source>
        <dbReference type="EMBL" id="GAJ22577.1"/>
    </source>
</evidence>
<feature type="non-terminal residue" evidence="1">
    <location>
        <position position="62"/>
    </location>
</feature>
<sequence>MSNFWQSVGNVLGNIGSGIGSILQQTLPTAIPAGLNYLASRENSDAAHDLAKMASGASGGAA</sequence>
<gene>
    <name evidence="1" type="ORF">S12H4_57359</name>
</gene>
<reference evidence="1" key="1">
    <citation type="journal article" date="2014" name="Front. Microbiol.">
        <title>High frequency of phylogenetically diverse reductive dehalogenase-homologous genes in deep subseafloor sedimentary metagenomes.</title>
        <authorList>
            <person name="Kawai M."/>
            <person name="Futagami T."/>
            <person name="Toyoda A."/>
            <person name="Takaki Y."/>
            <person name="Nishi S."/>
            <person name="Hori S."/>
            <person name="Arai W."/>
            <person name="Tsubouchi T."/>
            <person name="Morono Y."/>
            <person name="Uchiyama I."/>
            <person name="Ito T."/>
            <person name="Fujiyama A."/>
            <person name="Inagaki F."/>
            <person name="Takami H."/>
        </authorList>
    </citation>
    <scope>NUCLEOTIDE SEQUENCE</scope>
    <source>
        <strain evidence="1">Expedition CK06-06</strain>
    </source>
</reference>
<protein>
    <submittedName>
        <fullName evidence="1">Uncharacterized protein</fullName>
    </submittedName>
</protein>
<proteinExistence type="predicted"/>
<dbReference type="EMBL" id="BARW01037082">
    <property type="protein sequence ID" value="GAJ22577.1"/>
    <property type="molecule type" value="Genomic_DNA"/>
</dbReference>
<organism evidence="1">
    <name type="scientific">marine sediment metagenome</name>
    <dbReference type="NCBI Taxonomy" id="412755"/>
    <lineage>
        <taxon>unclassified sequences</taxon>
        <taxon>metagenomes</taxon>
        <taxon>ecological metagenomes</taxon>
    </lineage>
</organism>
<accession>X1VQK3</accession>
<name>X1VQK3_9ZZZZ</name>